<dbReference type="OMA" id="ANTEAHM"/>
<dbReference type="InterPro" id="IPR044730">
    <property type="entry name" value="RNase_H-like_dom_plant"/>
</dbReference>
<dbReference type="InterPro" id="IPR012337">
    <property type="entry name" value="RNaseH-like_sf"/>
</dbReference>
<dbReference type="AlphaFoldDB" id="A0A803P425"/>
<sequence>MVAYLITPQRQWDHTTLLSNFCQVDIDRICTIPLNLFPSDDILIWHHSSTDYRKAKTNSATTSNVVQSQPNQLLTQPSIKAPRISSKPKWLAPSSGRLKLNTDATFDAARGRIGIGVILQNSAGNIVASFIKPISNNFKSEEMEALAIVHSLQWLLQSNLDVHFVKMDSLIVVKGLQQTVEYHSAFHAILNDIRLFVPNFPRVLMSHVYRTANTEAHMLAKFALTVDVDCSY</sequence>
<dbReference type="InterPro" id="IPR002156">
    <property type="entry name" value="RNaseH_domain"/>
</dbReference>
<dbReference type="Pfam" id="PF13456">
    <property type="entry name" value="RVT_3"/>
    <property type="match status" value="1"/>
</dbReference>
<dbReference type="InterPro" id="IPR052929">
    <property type="entry name" value="RNase_H-like_EbsB-rel"/>
</dbReference>
<evidence type="ECO:0000259" key="1">
    <source>
        <dbReference type="Pfam" id="PF13456"/>
    </source>
</evidence>
<dbReference type="GO" id="GO:0004523">
    <property type="term" value="F:RNA-DNA hybrid ribonuclease activity"/>
    <property type="evidence" value="ECO:0007669"/>
    <property type="project" value="InterPro"/>
</dbReference>
<dbReference type="PANTHER" id="PTHR47074">
    <property type="entry name" value="BNAC02G40300D PROTEIN"/>
    <property type="match status" value="1"/>
</dbReference>
<dbReference type="EMBL" id="UZAU01000285">
    <property type="status" value="NOT_ANNOTATED_CDS"/>
    <property type="molecule type" value="Genomic_DNA"/>
</dbReference>
<keyword evidence="3" id="KW-1185">Reference proteome</keyword>
<evidence type="ECO:0000313" key="2">
    <source>
        <dbReference type="EnsemblPlants" id="cds.evm.model.03.1122"/>
    </source>
</evidence>
<dbReference type="Gramene" id="evm.model.03.1122">
    <property type="protein sequence ID" value="cds.evm.model.03.1122"/>
    <property type="gene ID" value="evm.TU.03.1122"/>
</dbReference>
<reference evidence="2" key="1">
    <citation type="submission" date="2018-11" db="EMBL/GenBank/DDBJ databases">
        <authorList>
            <person name="Grassa J C."/>
        </authorList>
    </citation>
    <scope>NUCLEOTIDE SEQUENCE [LARGE SCALE GENOMIC DNA]</scope>
</reference>
<dbReference type="EnsemblPlants" id="evm.model.03.1122">
    <property type="protein sequence ID" value="cds.evm.model.03.1122"/>
    <property type="gene ID" value="evm.TU.03.1122"/>
</dbReference>
<accession>A0A803P425</accession>
<evidence type="ECO:0000313" key="3">
    <source>
        <dbReference type="Proteomes" id="UP000596661"/>
    </source>
</evidence>
<dbReference type="Proteomes" id="UP000596661">
    <property type="component" value="Chromosome 3"/>
</dbReference>
<proteinExistence type="predicted"/>
<dbReference type="GO" id="GO:0003676">
    <property type="term" value="F:nucleic acid binding"/>
    <property type="evidence" value="ECO:0007669"/>
    <property type="project" value="InterPro"/>
</dbReference>
<protein>
    <recommendedName>
        <fullName evidence="1">RNase H type-1 domain-containing protein</fullName>
    </recommendedName>
</protein>
<dbReference type="SUPFAM" id="SSF53098">
    <property type="entry name" value="Ribonuclease H-like"/>
    <property type="match status" value="1"/>
</dbReference>
<organism evidence="2 3">
    <name type="scientific">Cannabis sativa</name>
    <name type="common">Hemp</name>
    <name type="synonym">Marijuana</name>
    <dbReference type="NCBI Taxonomy" id="3483"/>
    <lineage>
        <taxon>Eukaryota</taxon>
        <taxon>Viridiplantae</taxon>
        <taxon>Streptophyta</taxon>
        <taxon>Embryophyta</taxon>
        <taxon>Tracheophyta</taxon>
        <taxon>Spermatophyta</taxon>
        <taxon>Magnoliopsida</taxon>
        <taxon>eudicotyledons</taxon>
        <taxon>Gunneridae</taxon>
        <taxon>Pentapetalae</taxon>
        <taxon>rosids</taxon>
        <taxon>fabids</taxon>
        <taxon>Rosales</taxon>
        <taxon>Cannabaceae</taxon>
        <taxon>Cannabis</taxon>
    </lineage>
</organism>
<name>A0A803P425_CANSA</name>
<dbReference type="Gene3D" id="3.30.420.10">
    <property type="entry name" value="Ribonuclease H-like superfamily/Ribonuclease H"/>
    <property type="match status" value="1"/>
</dbReference>
<reference evidence="2" key="2">
    <citation type="submission" date="2021-03" db="UniProtKB">
        <authorList>
            <consortium name="EnsemblPlants"/>
        </authorList>
    </citation>
    <scope>IDENTIFICATION</scope>
</reference>
<feature type="domain" description="RNase H type-1" evidence="1">
    <location>
        <begin position="101"/>
        <end position="223"/>
    </location>
</feature>
<dbReference type="InterPro" id="IPR036397">
    <property type="entry name" value="RNaseH_sf"/>
</dbReference>
<dbReference type="PANTHER" id="PTHR47074:SF48">
    <property type="entry name" value="POLYNUCLEOTIDYL TRANSFERASE, RIBONUCLEASE H-LIKE SUPERFAMILY PROTEIN"/>
    <property type="match status" value="1"/>
</dbReference>
<dbReference type="CDD" id="cd06222">
    <property type="entry name" value="RNase_H_like"/>
    <property type="match status" value="1"/>
</dbReference>